<sequence length="193" mass="23246">MEWIPKLKSNRSKQIINCREIQKLATDFYRTLYSSNNAEQENIIYKNPITKYKDVPSILVRETQKTIRGMRQGDPLSSKLFNAVLEYVFKRVNWENYSININGSLLNHLRFSDDIVLLEEDPKKLEYMLKTIAIKTEMERHMLRSKINKWSKQVTLWYTKEDCRRKGRPKTRWKDDNRLTLEPYWPRVAEDRA</sequence>
<dbReference type="Proteomes" id="UP000299102">
    <property type="component" value="Unassembled WGS sequence"/>
</dbReference>
<dbReference type="OrthoDB" id="410104at2759"/>
<proteinExistence type="predicted"/>
<dbReference type="EMBL" id="BGZK01000250">
    <property type="protein sequence ID" value="GBP31705.1"/>
    <property type="molecule type" value="Genomic_DNA"/>
</dbReference>
<dbReference type="AlphaFoldDB" id="A0A4C1UZ22"/>
<organism evidence="1 2">
    <name type="scientific">Eumeta variegata</name>
    <name type="common">Bagworm moth</name>
    <name type="synonym">Eumeta japonica</name>
    <dbReference type="NCBI Taxonomy" id="151549"/>
    <lineage>
        <taxon>Eukaryota</taxon>
        <taxon>Metazoa</taxon>
        <taxon>Ecdysozoa</taxon>
        <taxon>Arthropoda</taxon>
        <taxon>Hexapoda</taxon>
        <taxon>Insecta</taxon>
        <taxon>Pterygota</taxon>
        <taxon>Neoptera</taxon>
        <taxon>Endopterygota</taxon>
        <taxon>Lepidoptera</taxon>
        <taxon>Glossata</taxon>
        <taxon>Ditrysia</taxon>
        <taxon>Tineoidea</taxon>
        <taxon>Psychidae</taxon>
        <taxon>Oiketicinae</taxon>
        <taxon>Eumeta</taxon>
    </lineage>
</organism>
<gene>
    <name evidence="1" type="ORF">EVAR_4940_1</name>
</gene>
<accession>A0A4C1UZ22</accession>
<evidence type="ECO:0000313" key="2">
    <source>
        <dbReference type="Proteomes" id="UP000299102"/>
    </source>
</evidence>
<evidence type="ECO:0000313" key="1">
    <source>
        <dbReference type="EMBL" id="GBP31705.1"/>
    </source>
</evidence>
<protein>
    <submittedName>
        <fullName evidence="1">Retrovirus-related Pol polyprotein from type-1 retrotransposable element R2</fullName>
    </submittedName>
</protein>
<keyword evidence="2" id="KW-1185">Reference proteome</keyword>
<reference evidence="1 2" key="1">
    <citation type="journal article" date="2019" name="Commun. Biol.">
        <title>The bagworm genome reveals a unique fibroin gene that provides high tensile strength.</title>
        <authorList>
            <person name="Kono N."/>
            <person name="Nakamura H."/>
            <person name="Ohtoshi R."/>
            <person name="Tomita M."/>
            <person name="Numata K."/>
            <person name="Arakawa K."/>
        </authorList>
    </citation>
    <scope>NUCLEOTIDE SEQUENCE [LARGE SCALE GENOMIC DNA]</scope>
</reference>
<name>A0A4C1UZ22_EUMVA</name>
<comment type="caution">
    <text evidence="1">The sequence shown here is derived from an EMBL/GenBank/DDBJ whole genome shotgun (WGS) entry which is preliminary data.</text>
</comment>